<feature type="compositionally biased region" description="Low complexity" evidence="7">
    <location>
        <begin position="171"/>
        <end position="191"/>
    </location>
</feature>
<gene>
    <name evidence="6" type="primary">lptE</name>
    <name evidence="9" type="ORF">CA260_15235</name>
</gene>
<evidence type="ECO:0000256" key="5">
    <source>
        <dbReference type="ARBA" id="ARBA00023288"/>
    </source>
</evidence>
<evidence type="ECO:0000313" key="10">
    <source>
        <dbReference type="Proteomes" id="UP000248926"/>
    </source>
</evidence>
<dbReference type="Gene3D" id="3.30.160.150">
    <property type="entry name" value="Lipoprotein like domain"/>
    <property type="match status" value="1"/>
</dbReference>
<dbReference type="GO" id="GO:0043165">
    <property type="term" value="P:Gram-negative-bacterium-type cell outer membrane assembly"/>
    <property type="evidence" value="ECO:0007669"/>
    <property type="project" value="UniProtKB-UniRule"/>
</dbReference>
<dbReference type="GO" id="GO:1990351">
    <property type="term" value="C:transporter complex"/>
    <property type="evidence" value="ECO:0007669"/>
    <property type="project" value="TreeGrafter"/>
</dbReference>
<comment type="caution">
    <text evidence="9">The sequence shown here is derived from an EMBL/GenBank/DDBJ whole genome shotgun (WGS) entry which is preliminary data.</text>
</comment>
<feature type="region of interest" description="Disordered" evidence="7">
    <location>
        <begin position="170"/>
        <end position="191"/>
    </location>
</feature>
<organism evidence="9 10">
    <name type="scientific">Dyella jiangningensis</name>
    <dbReference type="NCBI Taxonomy" id="1379159"/>
    <lineage>
        <taxon>Bacteria</taxon>
        <taxon>Pseudomonadati</taxon>
        <taxon>Pseudomonadota</taxon>
        <taxon>Gammaproteobacteria</taxon>
        <taxon>Lysobacterales</taxon>
        <taxon>Rhodanobacteraceae</taxon>
        <taxon>Dyella</taxon>
    </lineage>
</organism>
<comment type="function">
    <text evidence="6">Together with LptD, is involved in the assembly of lipopolysaccharide (LPS) at the surface of the outer membrane. Required for the proper assembly of LptD. Binds LPS and may serve as the LPS recognition site at the outer membrane.</text>
</comment>
<dbReference type="Pfam" id="PF04390">
    <property type="entry name" value="LptE"/>
    <property type="match status" value="1"/>
</dbReference>
<comment type="similarity">
    <text evidence="6">Belongs to the LptE lipoprotein family.</text>
</comment>
<dbReference type="EMBL" id="NFZS01000004">
    <property type="protein sequence ID" value="RAO75431.1"/>
    <property type="molecule type" value="Genomic_DNA"/>
</dbReference>
<dbReference type="HAMAP" id="MF_01186">
    <property type="entry name" value="LPS_assembly_LptE"/>
    <property type="match status" value="1"/>
</dbReference>
<evidence type="ECO:0000256" key="8">
    <source>
        <dbReference type="SAM" id="SignalP"/>
    </source>
</evidence>
<dbReference type="PANTHER" id="PTHR38098">
    <property type="entry name" value="LPS-ASSEMBLY LIPOPROTEIN LPTE"/>
    <property type="match status" value="1"/>
</dbReference>
<accession>A0A328P2C1</accession>
<evidence type="ECO:0000313" key="9">
    <source>
        <dbReference type="EMBL" id="RAO75431.1"/>
    </source>
</evidence>
<protein>
    <recommendedName>
        <fullName evidence="6">LPS-assembly lipoprotein LptE</fullName>
    </recommendedName>
</protein>
<evidence type="ECO:0000256" key="6">
    <source>
        <dbReference type="HAMAP-Rule" id="MF_01186"/>
    </source>
</evidence>
<name>A0A328P2C1_9GAMM</name>
<feature type="chain" id="PRO_5016319419" description="LPS-assembly lipoprotein LptE" evidence="8">
    <location>
        <begin position="22"/>
        <end position="191"/>
    </location>
</feature>
<feature type="signal peptide" evidence="8">
    <location>
        <begin position="1"/>
        <end position="21"/>
    </location>
</feature>
<dbReference type="AlphaFoldDB" id="A0A328P2C1"/>
<sequence>MKSMSRALKASLLLMSTLALAACGFHLRQSVALPPSMQHVHVTVNGDPNLQRGLARALASSGVTVEEHTGADIAELNVPVASFSTDTLTVSGQARVTEYTVRYQVQFEVHDGAGQPLVQRQRIDMSREFSYDATNTIGTSAQVDAIHSSLNDDMVQAILFRLQAAGRHPEQTAAQAAQAAESVPAPASSTH</sequence>
<evidence type="ECO:0000256" key="3">
    <source>
        <dbReference type="ARBA" id="ARBA00023139"/>
    </source>
</evidence>
<evidence type="ECO:0000256" key="2">
    <source>
        <dbReference type="ARBA" id="ARBA00023136"/>
    </source>
</evidence>
<evidence type="ECO:0000256" key="4">
    <source>
        <dbReference type="ARBA" id="ARBA00023237"/>
    </source>
</evidence>
<dbReference type="GO" id="GO:0015920">
    <property type="term" value="P:lipopolysaccharide transport"/>
    <property type="evidence" value="ECO:0007669"/>
    <property type="project" value="TreeGrafter"/>
</dbReference>
<dbReference type="PANTHER" id="PTHR38098:SF1">
    <property type="entry name" value="LPS-ASSEMBLY LIPOPROTEIN LPTE"/>
    <property type="match status" value="1"/>
</dbReference>
<dbReference type="GO" id="GO:0009279">
    <property type="term" value="C:cell outer membrane"/>
    <property type="evidence" value="ECO:0007669"/>
    <property type="project" value="UniProtKB-SubCell"/>
</dbReference>
<dbReference type="InterPro" id="IPR007485">
    <property type="entry name" value="LPS_assembly_LptE"/>
</dbReference>
<evidence type="ECO:0000256" key="7">
    <source>
        <dbReference type="SAM" id="MobiDB-lite"/>
    </source>
</evidence>
<dbReference type="PROSITE" id="PS51257">
    <property type="entry name" value="PROKAR_LIPOPROTEIN"/>
    <property type="match status" value="1"/>
</dbReference>
<comment type="subcellular location">
    <subcellularLocation>
        <location evidence="6">Cell outer membrane</location>
        <topology evidence="6">Lipid-anchor</topology>
    </subcellularLocation>
</comment>
<keyword evidence="2 6" id="KW-0472">Membrane</keyword>
<dbReference type="GO" id="GO:0001530">
    <property type="term" value="F:lipopolysaccharide binding"/>
    <property type="evidence" value="ECO:0007669"/>
    <property type="project" value="TreeGrafter"/>
</dbReference>
<reference evidence="9 10" key="1">
    <citation type="journal article" date="2018" name="Genet. Mol. Biol.">
        <title>The genome sequence of Dyella jiangningensis FCAV SCS01 from a lignocellulose-decomposing microbial consortium metagenome reveals potential for biotechnological applications.</title>
        <authorList>
            <person name="Desiderato J.G."/>
            <person name="Alvarenga D.O."/>
            <person name="Constancio M.T.L."/>
            <person name="Alves L.M.C."/>
            <person name="Varani A.M."/>
        </authorList>
    </citation>
    <scope>NUCLEOTIDE SEQUENCE [LARGE SCALE GENOMIC DNA]</scope>
    <source>
        <strain evidence="9 10">FCAV SCS01</strain>
    </source>
</reference>
<keyword evidence="10" id="KW-1185">Reference proteome</keyword>
<keyword evidence="3 6" id="KW-0564">Palmitate</keyword>
<comment type="subunit">
    <text evidence="6">Component of the lipopolysaccharide transport and assembly complex. Interacts with LptD.</text>
</comment>
<dbReference type="Proteomes" id="UP000248926">
    <property type="component" value="Unassembled WGS sequence"/>
</dbReference>
<keyword evidence="5 6" id="KW-0449">Lipoprotein</keyword>
<keyword evidence="1 6" id="KW-0732">Signal</keyword>
<evidence type="ECO:0000256" key="1">
    <source>
        <dbReference type="ARBA" id="ARBA00022729"/>
    </source>
</evidence>
<keyword evidence="4 6" id="KW-0998">Cell outer membrane</keyword>
<proteinExistence type="inferred from homology"/>